<proteinExistence type="predicted"/>
<dbReference type="OrthoDB" id="1872379at2759"/>
<dbReference type="SMART" id="SM00028">
    <property type="entry name" value="TPR"/>
    <property type="match status" value="2"/>
</dbReference>
<dbReference type="STRING" id="2082308.A0A2K1QUK9"/>
<accession>A0A2K1QUK9</accession>
<dbReference type="EMBL" id="NKHZ01000039">
    <property type="protein sequence ID" value="PNS18754.1"/>
    <property type="molecule type" value="Genomic_DNA"/>
</dbReference>
<feature type="compositionally biased region" description="Basic and acidic residues" evidence="1">
    <location>
        <begin position="149"/>
        <end position="170"/>
    </location>
</feature>
<dbReference type="PANTHER" id="PTHR46014">
    <property type="entry name" value="TETRATRICOPEPTIDE REPEAT PROTEIN 1"/>
    <property type="match status" value="1"/>
</dbReference>
<feature type="region of interest" description="Disordered" evidence="1">
    <location>
        <begin position="1"/>
        <end position="37"/>
    </location>
</feature>
<feature type="region of interest" description="Disordered" evidence="1">
    <location>
        <begin position="122"/>
        <end position="170"/>
    </location>
</feature>
<dbReference type="AlphaFoldDB" id="A0A2K1QUK9"/>
<gene>
    <name evidence="2" type="ORF">CAC42_5293</name>
</gene>
<sequence length="300" mass="32922">MSEDPPSDTESFKSARSRSRSPPRSQDTSLRFSPSEEASLLQTSNAIKAEGNSLFARASFSDAISTYDRALASVPNYLDYEVAVLRSNIAACHIKLGEWKEAVESATKAAEGLEGLDHEVVQPDAGPKVRDGVKSHGSTVSDKQGLESGTERKGDGDREEHVRGSEKLDTDDLREKAIKRLQQSGHTLEEVRKLRAKVLMRRAKARTELGGWSALQGAEEDYRFLLANPGLSEMDERNAKGALAALGPRLDDARQREMAEMMGKLKGLGNSLLKPFGLSTENFNFVKDDKTGGYSMNFQQ</sequence>
<dbReference type="InterPro" id="IPR011990">
    <property type="entry name" value="TPR-like_helical_dom_sf"/>
</dbReference>
<evidence type="ECO:0000256" key="1">
    <source>
        <dbReference type="SAM" id="MobiDB-lite"/>
    </source>
</evidence>
<evidence type="ECO:0000313" key="2">
    <source>
        <dbReference type="EMBL" id="PNS18754.1"/>
    </source>
</evidence>
<name>A0A2K1QUK9_9PEZI</name>
<comment type="caution">
    <text evidence="2">The sequence shown here is derived from an EMBL/GenBank/DDBJ whole genome shotgun (WGS) entry which is preliminary data.</text>
</comment>
<dbReference type="PANTHER" id="PTHR46014:SF1">
    <property type="entry name" value="TETRATRICOPEPTIDE REPEAT PROTEIN 1"/>
    <property type="match status" value="1"/>
</dbReference>
<organism evidence="2 3">
    <name type="scientific">Sphaceloma murrayae</name>
    <dbReference type="NCBI Taxonomy" id="2082308"/>
    <lineage>
        <taxon>Eukaryota</taxon>
        <taxon>Fungi</taxon>
        <taxon>Dikarya</taxon>
        <taxon>Ascomycota</taxon>
        <taxon>Pezizomycotina</taxon>
        <taxon>Dothideomycetes</taxon>
        <taxon>Dothideomycetidae</taxon>
        <taxon>Myriangiales</taxon>
        <taxon>Elsinoaceae</taxon>
        <taxon>Sphaceloma</taxon>
    </lineage>
</organism>
<dbReference type="InParanoid" id="A0A2K1QUK9"/>
<keyword evidence="3" id="KW-1185">Reference proteome</keyword>
<dbReference type="Proteomes" id="UP000243797">
    <property type="component" value="Unassembled WGS sequence"/>
</dbReference>
<dbReference type="InterPro" id="IPR052769">
    <property type="entry name" value="TPR_domain_protein"/>
</dbReference>
<dbReference type="InterPro" id="IPR019734">
    <property type="entry name" value="TPR_rpt"/>
</dbReference>
<protein>
    <submittedName>
        <fullName evidence="2">Uncharacterized protein</fullName>
    </submittedName>
</protein>
<evidence type="ECO:0000313" key="3">
    <source>
        <dbReference type="Proteomes" id="UP000243797"/>
    </source>
</evidence>
<dbReference type="SUPFAM" id="SSF48452">
    <property type="entry name" value="TPR-like"/>
    <property type="match status" value="1"/>
</dbReference>
<feature type="compositionally biased region" description="Basic and acidic residues" evidence="1">
    <location>
        <begin position="122"/>
        <end position="134"/>
    </location>
</feature>
<reference evidence="2 3" key="1">
    <citation type="submission" date="2017-06" db="EMBL/GenBank/DDBJ databases">
        <title>Draft genome sequence of a variant of Elsinoe murrayae.</title>
        <authorList>
            <person name="Cheng Q."/>
        </authorList>
    </citation>
    <scope>NUCLEOTIDE SEQUENCE [LARGE SCALE GENOMIC DNA]</scope>
    <source>
        <strain evidence="2 3">CQ-2017a</strain>
    </source>
</reference>
<dbReference type="Gene3D" id="1.25.40.10">
    <property type="entry name" value="Tetratricopeptide repeat domain"/>
    <property type="match status" value="1"/>
</dbReference>